<dbReference type="PANTHER" id="PTHR42948:SF1">
    <property type="entry name" value="TRANSPORTER"/>
    <property type="match status" value="1"/>
</dbReference>
<feature type="transmembrane region" description="Helical" evidence="6">
    <location>
        <begin position="367"/>
        <end position="387"/>
    </location>
</feature>
<feature type="transmembrane region" description="Helical" evidence="6">
    <location>
        <begin position="452"/>
        <end position="471"/>
    </location>
</feature>
<comment type="subcellular location">
    <subcellularLocation>
        <location evidence="1">Membrane</location>
        <topology evidence="1">Multi-pass membrane protein</topology>
    </subcellularLocation>
</comment>
<feature type="transmembrane region" description="Helical" evidence="6">
    <location>
        <begin position="33"/>
        <end position="52"/>
    </location>
</feature>
<feature type="transmembrane region" description="Helical" evidence="6">
    <location>
        <begin position="108"/>
        <end position="141"/>
    </location>
</feature>
<evidence type="ECO:0000256" key="4">
    <source>
        <dbReference type="ARBA" id="ARBA00022989"/>
    </source>
</evidence>
<dbReference type="AlphaFoldDB" id="A0A1B4V650"/>
<evidence type="ECO:0000313" key="8">
    <source>
        <dbReference type="Proteomes" id="UP000218899"/>
    </source>
</evidence>
<dbReference type="OrthoDB" id="9762833at2"/>
<gene>
    <name evidence="7" type="ORF">SVA_2450</name>
</gene>
<accession>A0A1B4V650</accession>
<evidence type="ECO:0000256" key="5">
    <source>
        <dbReference type="ARBA" id="ARBA00023136"/>
    </source>
</evidence>
<dbReference type="EMBL" id="AP014936">
    <property type="protein sequence ID" value="BAU48998.1"/>
    <property type="molecule type" value="Genomic_DNA"/>
</dbReference>
<reference evidence="7 8" key="1">
    <citation type="submission" date="2015-08" db="EMBL/GenBank/DDBJ databases">
        <title>Complete genome sequence of Sulfurifustis variabilis.</title>
        <authorList>
            <person name="Miura A."/>
            <person name="Kojima H."/>
            <person name="Fukui M."/>
        </authorList>
    </citation>
    <scope>NUCLEOTIDE SEQUENCE [LARGE SCALE GENOMIC DNA]</scope>
    <source>
        <strain evidence="8">skN76</strain>
    </source>
</reference>
<evidence type="ECO:0000256" key="2">
    <source>
        <dbReference type="ARBA" id="ARBA00022448"/>
    </source>
</evidence>
<dbReference type="Proteomes" id="UP000218899">
    <property type="component" value="Chromosome"/>
</dbReference>
<dbReference type="PRINTS" id="PR00176">
    <property type="entry name" value="NANEUSMPORT"/>
</dbReference>
<evidence type="ECO:0000256" key="1">
    <source>
        <dbReference type="ARBA" id="ARBA00004141"/>
    </source>
</evidence>
<feature type="transmembrane region" description="Helical" evidence="6">
    <location>
        <begin position="328"/>
        <end position="355"/>
    </location>
</feature>
<dbReference type="PANTHER" id="PTHR42948">
    <property type="entry name" value="TRANSPORTER"/>
    <property type="match status" value="1"/>
</dbReference>
<dbReference type="NCBIfam" id="NF037979">
    <property type="entry name" value="Na_transp"/>
    <property type="match status" value="1"/>
</dbReference>
<proteinExistence type="predicted"/>
<evidence type="ECO:0000313" key="7">
    <source>
        <dbReference type="EMBL" id="BAU48998.1"/>
    </source>
</evidence>
<evidence type="ECO:0000256" key="6">
    <source>
        <dbReference type="SAM" id="Phobius"/>
    </source>
</evidence>
<dbReference type="RefSeq" id="WP_148665458.1">
    <property type="nucleotide sequence ID" value="NZ_AP014936.1"/>
</dbReference>
<organism evidence="7 8">
    <name type="scientific">Sulfurifustis variabilis</name>
    <dbReference type="NCBI Taxonomy" id="1675686"/>
    <lineage>
        <taxon>Bacteria</taxon>
        <taxon>Pseudomonadati</taxon>
        <taxon>Pseudomonadota</taxon>
        <taxon>Gammaproteobacteria</taxon>
        <taxon>Acidiferrobacterales</taxon>
        <taxon>Acidiferrobacteraceae</taxon>
        <taxon>Sulfurifustis</taxon>
    </lineage>
</organism>
<feature type="transmembrane region" description="Helical" evidence="6">
    <location>
        <begin position="241"/>
        <end position="263"/>
    </location>
</feature>
<dbReference type="KEGG" id="sva:SVA_2450"/>
<keyword evidence="8" id="KW-1185">Reference proteome</keyword>
<dbReference type="PROSITE" id="PS50267">
    <property type="entry name" value="NA_NEUROTRAN_SYMP_3"/>
    <property type="match status" value="1"/>
</dbReference>
<sequence length="476" mass="51329">MTEPRPSTPDKPASPAPVAGLSRPVAERWSDSFVFVLAATGATIGFSNFWQFPYLVSQNGGGAFILVYLILAFAVGVPLLISEVLLGRMGRGSPVAVFRDLGRSTRAGVRWVVVGGIGVLGGFLIFTYLSVIAGWALGYFVRSVLGVFDGLTADGVASVFANMVNDPEKQLFWHSAFVVATMLVAARGVRRGLEPAVKLLVPLLFVLLLVLLTYSAALGGFDDAAAFLFVPDFTRLSPMVWLAALAHLFFSLSLGMGLMLVYGAYLKSEASVPRVALTVVGLDTFASVAGAVIVFAVLFAGGVEPAAGPGLVFQAIPLAFDHLPLGRWFASIFFGLLVVVALLTAMGLVEPALVWLHERFGLERRRAVVLCGIIAWALGLVVILSFNHWQFSFRFLGVEKRLGAFDLLQIVTAYGMLPLTGLLVAVFAGWMLGAERVRTELGMRSPCVFDMWLWLVRLVIPALLLVLFFILPKLYA</sequence>
<feature type="transmembrane region" description="Helical" evidence="6">
    <location>
        <begin position="275"/>
        <end position="300"/>
    </location>
</feature>
<dbReference type="Pfam" id="PF00209">
    <property type="entry name" value="SNF"/>
    <property type="match status" value="2"/>
</dbReference>
<keyword evidence="3 6" id="KW-0812">Transmembrane</keyword>
<feature type="transmembrane region" description="Helical" evidence="6">
    <location>
        <begin position="64"/>
        <end position="87"/>
    </location>
</feature>
<feature type="transmembrane region" description="Helical" evidence="6">
    <location>
        <begin position="201"/>
        <end position="221"/>
    </location>
</feature>
<keyword evidence="5 6" id="KW-0472">Membrane</keyword>
<name>A0A1B4V650_9GAMM</name>
<dbReference type="InterPro" id="IPR047218">
    <property type="entry name" value="YocR/YhdH-like"/>
</dbReference>
<dbReference type="InterPro" id="IPR000175">
    <property type="entry name" value="Na/ntran_symport"/>
</dbReference>
<dbReference type="CDD" id="cd10336">
    <property type="entry name" value="SLC6sbd_Tyt1-Like"/>
    <property type="match status" value="1"/>
</dbReference>
<dbReference type="SUPFAM" id="SSF161070">
    <property type="entry name" value="SNF-like"/>
    <property type="match status" value="1"/>
</dbReference>
<dbReference type="InterPro" id="IPR037272">
    <property type="entry name" value="SNS_sf"/>
</dbReference>
<protein>
    <submittedName>
        <fullName evidence="7">Transporter</fullName>
    </submittedName>
</protein>
<dbReference type="GO" id="GO:0016020">
    <property type="term" value="C:membrane"/>
    <property type="evidence" value="ECO:0007669"/>
    <property type="project" value="UniProtKB-SubCell"/>
</dbReference>
<feature type="transmembrane region" description="Helical" evidence="6">
    <location>
        <begin position="407"/>
        <end position="432"/>
    </location>
</feature>
<keyword evidence="4 6" id="KW-1133">Transmembrane helix</keyword>
<feature type="transmembrane region" description="Helical" evidence="6">
    <location>
        <begin position="171"/>
        <end position="189"/>
    </location>
</feature>
<keyword evidence="2" id="KW-0813">Transport</keyword>
<evidence type="ECO:0000256" key="3">
    <source>
        <dbReference type="ARBA" id="ARBA00022692"/>
    </source>
</evidence>